<evidence type="ECO:0000313" key="2">
    <source>
        <dbReference type="Proteomes" id="UP000199088"/>
    </source>
</evidence>
<dbReference type="Proteomes" id="UP000199088">
    <property type="component" value="Unassembled WGS sequence"/>
</dbReference>
<keyword evidence="2" id="KW-1185">Reference proteome</keyword>
<proteinExistence type="predicted"/>
<name>A0A1H0TFH2_9ACTN</name>
<protein>
    <submittedName>
        <fullName evidence="1">Uncharacterized protein</fullName>
    </submittedName>
</protein>
<dbReference type="AlphaFoldDB" id="A0A1H0TFH2"/>
<organism evidence="1 2">
    <name type="scientific">Klenkia soli</name>
    <dbReference type="NCBI Taxonomy" id="1052260"/>
    <lineage>
        <taxon>Bacteria</taxon>
        <taxon>Bacillati</taxon>
        <taxon>Actinomycetota</taxon>
        <taxon>Actinomycetes</taxon>
        <taxon>Geodermatophilales</taxon>
        <taxon>Geodermatophilaceae</taxon>
        <taxon>Klenkia</taxon>
    </lineage>
</organism>
<sequence length="218" mass="23013">MSGPLVVPLGRQLAVLDLSPVGALDPRGARGFVQVDGGPVELSGAAAHVWLACHGHAADPAPHGWGQDDATALARRWGLGPDDIAAGWDEVRAAGVVTDLVDDADGRRAWARAHTLHPLVPALGELPDRPAVHQVGLPGQPRVELSRVLRDVWAWGPLFTDLWTGVRWHAEGHRAAGVDEPRVADPDLLLADLVASLRPLLRANAAYVDRAVDGGGAR</sequence>
<dbReference type="EMBL" id="FNIR01000015">
    <property type="protein sequence ID" value="SDP52420.1"/>
    <property type="molecule type" value="Genomic_DNA"/>
</dbReference>
<gene>
    <name evidence="1" type="ORF">SAMN05660199_04129</name>
</gene>
<evidence type="ECO:0000313" key="1">
    <source>
        <dbReference type="EMBL" id="SDP52420.1"/>
    </source>
</evidence>
<dbReference type="STRING" id="1052260.SAMN05660199_04129"/>
<dbReference type="OrthoDB" id="5188589at2"/>
<dbReference type="RefSeq" id="WP_091249275.1">
    <property type="nucleotide sequence ID" value="NZ_FNIR01000015.1"/>
</dbReference>
<reference evidence="2" key="1">
    <citation type="submission" date="2016-10" db="EMBL/GenBank/DDBJ databases">
        <authorList>
            <person name="Varghese N."/>
            <person name="Submissions S."/>
        </authorList>
    </citation>
    <scope>NUCLEOTIDE SEQUENCE [LARGE SCALE GENOMIC DNA]</scope>
    <source>
        <strain evidence="2">DSM 45843</strain>
    </source>
</reference>
<accession>A0A1H0TFH2</accession>